<dbReference type="AlphaFoldDB" id="A0A5B6VT17"/>
<evidence type="ECO:0000259" key="1">
    <source>
        <dbReference type="Pfam" id="PF03372"/>
    </source>
</evidence>
<dbReference type="Proteomes" id="UP000325315">
    <property type="component" value="Unassembled WGS sequence"/>
</dbReference>
<feature type="domain" description="Endonuclease/exonuclease/phosphatase" evidence="1">
    <location>
        <begin position="14"/>
        <end position="156"/>
    </location>
</feature>
<evidence type="ECO:0000313" key="3">
    <source>
        <dbReference type="Proteomes" id="UP000325315"/>
    </source>
</evidence>
<name>A0A5B6VT17_9ROSI</name>
<dbReference type="OrthoDB" id="1750221at2759"/>
<organism evidence="2 3">
    <name type="scientific">Gossypium australe</name>
    <dbReference type="NCBI Taxonomy" id="47621"/>
    <lineage>
        <taxon>Eukaryota</taxon>
        <taxon>Viridiplantae</taxon>
        <taxon>Streptophyta</taxon>
        <taxon>Embryophyta</taxon>
        <taxon>Tracheophyta</taxon>
        <taxon>Spermatophyta</taxon>
        <taxon>Magnoliopsida</taxon>
        <taxon>eudicotyledons</taxon>
        <taxon>Gunneridae</taxon>
        <taxon>Pentapetalae</taxon>
        <taxon>rosids</taxon>
        <taxon>malvids</taxon>
        <taxon>Malvales</taxon>
        <taxon>Malvaceae</taxon>
        <taxon>Malvoideae</taxon>
        <taxon>Gossypium</taxon>
    </lineage>
</organism>
<reference evidence="3" key="1">
    <citation type="journal article" date="2019" name="Plant Biotechnol. J.">
        <title>Genome sequencing of the Australian wild diploid species Gossypium australe highlights disease resistance and delayed gland morphogenesis.</title>
        <authorList>
            <person name="Cai Y."/>
            <person name="Cai X."/>
            <person name="Wang Q."/>
            <person name="Wang P."/>
            <person name="Zhang Y."/>
            <person name="Cai C."/>
            <person name="Xu Y."/>
            <person name="Wang K."/>
            <person name="Zhou Z."/>
            <person name="Wang C."/>
            <person name="Geng S."/>
            <person name="Li B."/>
            <person name="Dong Q."/>
            <person name="Hou Y."/>
            <person name="Wang H."/>
            <person name="Ai P."/>
            <person name="Liu Z."/>
            <person name="Yi F."/>
            <person name="Sun M."/>
            <person name="An G."/>
            <person name="Cheng J."/>
            <person name="Zhang Y."/>
            <person name="Shi Q."/>
            <person name="Xie Y."/>
            <person name="Shi X."/>
            <person name="Chang Y."/>
            <person name="Huang F."/>
            <person name="Chen Y."/>
            <person name="Hong S."/>
            <person name="Mi L."/>
            <person name="Sun Q."/>
            <person name="Zhang L."/>
            <person name="Zhou B."/>
            <person name="Peng R."/>
            <person name="Zhang X."/>
            <person name="Liu F."/>
        </authorList>
    </citation>
    <scope>NUCLEOTIDE SEQUENCE [LARGE SCALE GENOMIC DNA]</scope>
    <source>
        <strain evidence="3">cv. PA1801</strain>
    </source>
</reference>
<dbReference type="GO" id="GO:0003824">
    <property type="term" value="F:catalytic activity"/>
    <property type="evidence" value="ECO:0007669"/>
    <property type="project" value="InterPro"/>
</dbReference>
<dbReference type="Pfam" id="PF03372">
    <property type="entry name" value="Exo_endo_phos"/>
    <property type="match status" value="1"/>
</dbReference>
<dbReference type="PANTHER" id="PTHR35218">
    <property type="entry name" value="RNASE H DOMAIN-CONTAINING PROTEIN"/>
    <property type="match status" value="1"/>
</dbReference>
<keyword evidence="3" id="KW-1185">Reference proteome</keyword>
<evidence type="ECO:0000313" key="2">
    <source>
        <dbReference type="EMBL" id="KAA3472330.1"/>
    </source>
</evidence>
<accession>A0A5B6VT17</accession>
<gene>
    <name evidence="2" type="ORF">EPI10_022817</name>
</gene>
<dbReference type="SUPFAM" id="SSF56219">
    <property type="entry name" value="DNase I-like"/>
    <property type="match status" value="1"/>
</dbReference>
<dbReference type="InterPro" id="IPR005135">
    <property type="entry name" value="Endo/exonuclease/phosphatase"/>
</dbReference>
<protein>
    <submittedName>
        <fullName evidence="2">Exo_endo_phos domain-containing protein</fullName>
    </submittedName>
</protein>
<sequence length="156" mass="18686">MERVCRSYGYFNGLEVHRDGSKGGSCLAWKEEVSISVQSFLRRHIDAHVVDQNNEQWWIFTGFYGSPYAQEREESWNLLKSLRHNEEQSWFVYGDFNEIMYGFEKKGGLPREERRMEDFCNALKEYQLIDVGYLGNWFTWERGNFPETNIRKCLDR</sequence>
<dbReference type="EMBL" id="SMMG02000005">
    <property type="protein sequence ID" value="KAA3472330.1"/>
    <property type="molecule type" value="Genomic_DNA"/>
</dbReference>
<comment type="caution">
    <text evidence="2">The sequence shown here is derived from an EMBL/GenBank/DDBJ whole genome shotgun (WGS) entry which is preliminary data.</text>
</comment>
<dbReference type="PANTHER" id="PTHR35218:SF9">
    <property type="entry name" value="ENDONUCLEASE_EXONUCLEASE_PHOSPHATASE DOMAIN-CONTAINING PROTEIN"/>
    <property type="match status" value="1"/>
</dbReference>
<dbReference type="Gene3D" id="3.60.10.10">
    <property type="entry name" value="Endonuclease/exonuclease/phosphatase"/>
    <property type="match status" value="1"/>
</dbReference>
<proteinExistence type="predicted"/>
<dbReference type="InterPro" id="IPR036691">
    <property type="entry name" value="Endo/exonu/phosph_ase_sf"/>
</dbReference>